<evidence type="ECO:0000313" key="9">
    <source>
        <dbReference type="EMBL" id="SVA83586.1"/>
    </source>
</evidence>
<evidence type="ECO:0000256" key="3">
    <source>
        <dbReference type="ARBA" id="ARBA00022475"/>
    </source>
</evidence>
<feature type="domain" description="Type II secretion system protein GspF" evidence="8">
    <location>
        <begin position="267"/>
        <end position="389"/>
    </location>
</feature>
<gene>
    <name evidence="9" type="ORF">METZ01_LOCUS136440</name>
</gene>
<dbReference type="InterPro" id="IPR003004">
    <property type="entry name" value="GspF/PilC"/>
</dbReference>
<dbReference type="InterPro" id="IPR018076">
    <property type="entry name" value="T2SS_GspF_dom"/>
</dbReference>
<keyword evidence="5 7" id="KW-1133">Transmembrane helix</keyword>
<feature type="transmembrane region" description="Helical" evidence="7">
    <location>
        <begin position="371"/>
        <end position="391"/>
    </location>
</feature>
<dbReference type="Gene3D" id="1.20.81.30">
    <property type="entry name" value="Type II secretion system (T2SS), domain F"/>
    <property type="match status" value="2"/>
</dbReference>
<evidence type="ECO:0000256" key="1">
    <source>
        <dbReference type="ARBA" id="ARBA00004651"/>
    </source>
</evidence>
<evidence type="ECO:0000256" key="6">
    <source>
        <dbReference type="ARBA" id="ARBA00023136"/>
    </source>
</evidence>
<feature type="transmembrane region" description="Helical" evidence="7">
    <location>
        <begin position="162"/>
        <end position="188"/>
    </location>
</feature>
<reference evidence="9" key="1">
    <citation type="submission" date="2018-05" db="EMBL/GenBank/DDBJ databases">
        <authorList>
            <person name="Lanie J.A."/>
            <person name="Ng W.-L."/>
            <person name="Kazmierczak K.M."/>
            <person name="Andrzejewski T.M."/>
            <person name="Davidsen T.M."/>
            <person name="Wayne K.J."/>
            <person name="Tettelin H."/>
            <person name="Glass J.I."/>
            <person name="Rusch D."/>
            <person name="Podicherti R."/>
            <person name="Tsui H.-C.T."/>
            <person name="Winkler M.E."/>
        </authorList>
    </citation>
    <scope>NUCLEOTIDE SEQUENCE</scope>
</reference>
<accession>A0A381Z2R5</accession>
<name>A0A381Z2R5_9ZZZZ</name>
<protein>
    <recommendedName>
        <fullName evidence="8">Type II secretion system protein GspF domain-containing protein</fullName>
    </recommendedName>
</protein>
<dbReference type="EMBL" id="UINC01019748">
    <property type="protein sequence ID" value="SVA83586.1"/>
    <property type="molecule type" value="Genomic_DNA"/>
</dbReference>
<dbReference type="Pfam" id="PF00482">
    <property type="entry name" value="T2SSF"/>
    <property type="match status" value="2"/>
</dbReference>
<organism evidence="9">
    <name type="scientific">marine metagenome</name>
    <dbReference type="NCBI Taxonomy" id="408172"/>
    <lineage>
        <taxon>unclassified sequences</taxon>
        <taxon>metagenomes</taxon>
        <taxon>ecological metagenomes</taxon>
    </lineage>
</organism>
<feature type="transmembrane region" description="Helical" evidence="7">
    <location>
        <begin position="217"/>
        <end position="236"/>
    </location>
</feature>
<dbReference type="AlphaFoldDB" id="A0A381Z2R5"/>
<dbReference type="GO" id="GO:0005886">
    <property type="term" value="C:plasma membrane"/>
    <property type="evidence" value="ECO:0007669"/>
    <property type="project" value="UniProtKB-SubCell"/>
</dbReference>
<evidence type="ECO:0000259" key="8">
    <source>
        <dbReference type="Pfam" id="PF00482"/>
    </source>
</evidence>
<keyword evidence="3" id="KW-1003">Cell membrane</keyword>
<evidence type="ECO:0000256" key="5">
    <source>
        <dbReference type="ARBA" id="ARBA00022989"/>
    </source>
</evidence>
<dbReference type="PRINTS" id="PR00812">
    <property type="entry name" value="BCTERIALGSPF"/>
</dbReference>
<proteinExistence type="inferred from homology"/>
<evidence type="ECO:0000256" key="2">
    <source>
        <dbReference type="ARBA" id="ARBA00005745"/>
    </source>
</evidence>
<comment type="similarity">
    <text evidence="2">Belongs to the GSP F family.</text>
</comment>
<feature type="domain" description="Type II secretion system protein GspF" evidence="8">
    <location>
        <begin position="69"/>
        <end position="189"/>
    </location>
</feature>
<sequence length="400" mass="43382">MPKFQYTARNLSGGKVSGNVEAEGEIAAARLLENRELFPIDVWNSEAGKSATSFRRRISSRDLGVMYGQLSDLLASGVPLLRSLKSLVKSTVNKRLAVVLREIHNEVADGQSLHKSMAGHQDVFPTLHTVMVQAGERASFLDDVLESLSVFLERLDELQGKVLGALVYPSMLVLLGGSVMIGALVFFVPKFEPMLAGMDKPMPTEIVFLLSESVRRYWLIIAAGIGGLIAFFWSVLQSQAGKQAMERWRLKIPVAGNALRMVAITRFCRILGTMLANGVPILQALAISRDATGSALLAKNIDEAIENVRAGEPLTEPLKAGGMFPEQVIAMISVAEESNQMQKVLLQIADSVERRTNQQVDQAVRLIEPAILCLVAAGIGFLALGLLLPIFTMASSLGQS</sequence>
<dbReference type="PANTHER" id="PTHR30012:SF0">
    <property type="entry name" value="TYPE II SECRETION SYSTEM PROTEIN F-RELATED"/>
    <property type="match status" value="1"/>
</dbReference>
<keyword evidence="4 7" id="KW-0812">Transmembrane</keyword>
<comment type="subcellular location">
    <subcellularLocation>
        <location evidence="1">Cell membrane</location>
        <topology evidence="1">Multi-pass membrane protein</topology>
    </subcellularLocation>
</comment>
<dbReference type="InterPro" id="IPR042094">
    <property type="entry name" value="T2SS_GspF_sf"/>
</dbReference>
<evidence type="ECO:0000256" key="7">
    <source>
        <dbReference type="SAM" id="Phobius"/>
    </source>
</evidence>
<evidence type="ECO:0000256" key="4">
    <source>
        <dbReference type="ARBA" id="ARBA00022692"/>
    </source>
</evidence>
<keyword evidence="6 7" id="KW-0472">Membrane</keyword>
<dbReference type="PANTHER" id="PTHR30012">
    <property type="entry name" value="GENERAL SECRETION PATHWAY PROTEIN"/>
    <property type="match status" value="1"/>
</dbReference>